<evidence type="ECO:0000313" key="2">
    <source>
        <dbReference type="EMBL" id="SVC25793.1"/>
    </source>
</evidence>
<keyword evidence="1" id="KW-1133">Transmembrane helix</keyword>
<feature type="transmembrane region" description="Helical" evidence="1">
    <location>
        <begin position="10"/>
        <end position="28"/>
    </location>
</feature>
<organism evidence="2">
    <name type="scientific">marine metagenome</name>
    <dbReference type="NCBI Taxonomy" id="408172"/>
    <lineage>
        <taxon>unclassified sequences</taxon>
        <taxon>metagenomes</taxon>
        <taxon>ecological metagenomes</taxon>
    </lineage>
</organism>
<proteinExistence type="predicted"/>
<dbReference type="EMBL" id="UINC01081694">
    <property type="protein sequence ID" value="SVC25793.1"/>
    <property type="molecule type" value="Genomic_DNA"/>
</dbReference>
<evidence type="ECO:0000256" key="1">
    <source>
        <dbReference type="SAM" id="Phobius"/>
    </source>
</evidence>
<accession>A0A382KQP8</accession>
<gene>
    <name evidence="2" type="ORF">METZ01_LOCUS278647</name>
</gene>
<keyword evidence="1" id="KW-0812">Transmembrane</keyword>
<keyword evidence="1" id="KW-0472">Membrane</keyword>
<reference evidence="2" key="1">
    <citation type="submission" date="2018-05" db="EMBL/GenBank/DDBJ databases">
        <authorList>
            <person name="Lanie J.A."/>
            <person name="Ng W.-L."/>
            <person name="Kazmierczak K.M."/>
            <person name="Andrzejewski T.M."/>
            <person name="Davidsen T.M."/>
            <person name="Wayne K.J."/>
            <person name="Tettelin H."/>
            <person name="Glass J.I."/>
            <person name="Rusch D."/>
            <person name="Podicherti R."/>
            <person name="Tsui H.-C.T."/>
            <person name="Winkler M.E."/>
        </authorList>
    </citation>
    <scope>NUCLEOTIDE SEQUENCE</scope>
</reference>
<dbReference type="AlphaFoldDB" id="A0A382KQP8"/>
<protein>
    <submittedName>
        <fullName evidence="2">Uncharacterized protein</fullName>
    </submittedName>
</protein>
<sequence length="51" mass="5959">MSFKMSFKKFLIIIGGVFLSAMLIYQVLSPYQKNLVNDLILCPQKIPYKEF</sequence>
<name>A0A382KQP8_9ZZZZ</name>